<dbReference type="SUPFAM" id="SSF56003">
    <property type="entry name" value="Molybdenum cofactor-binding domain"/>
    <property type="match status" value="1"/>
</dbReference>
<dbReference type="PANTHER" id="PTHR11908">
    <property type="entry name" value="XANTHINE DEHYDROGENASE"/>
    <property type="match status" value="1"/>
</dbReference>
<dbReference type="AlphaFoldDB" id="A0A7Y9DYL4"/>
<dbReference type="SUPFAM" id="SSF54665">
    <property type="entry name" value="CO dehydrogenase molybdoprotein N-domain-like"/>
    <property type="match status" value="1"/>
</dbReference>
<evidence type="ECO:0000256" key="5">
    <source>
        <dbReference type="ARBA" id="ARBA00023004"/>
    </source>
</evidence>
<dbReference type="InterPro" id="IPR036010">
    <property type="entry name" value="2Fe-2S_ferredoxin-like_sf"/>
</dbReference>
<evidence type="ECO:0000256" key="4">
    <source>
        <dbReference type="ARBA" id="ARBA00023002"/>
    </source>
</evidence>
<keyword evidence="5" id="KW-0408">Iron</keyword>
<comment type="caution">
    <text evidence="7">The sequence shown here is derived from an EMBL/GenBank/DDBJ whole genome shotgun (WGS) entry which is preliminary data.</text>
</comment>
<dbReference type="InterPro" id="IPR036884">
    <property type="entry name" value="2Fe-2S-bd_dom_sf"/>
</dbReference>
<feature type="domain" description="2Fe-2S ferredoxin-type" evidence="6">
    <location>
        <begin position="1"/>
        <end position="73"/>
    </location>
</feature>
<evidence type="ECO:0000256" key="3">
    <source>
        <dbReference type="ARBA" id="ARBA00022723"/>
    </source>
</evidence>
<dbReference type="Pfam" id="PF01315">
    <property type="entry name" value="Ald_Xan_dh_C"/>
    <property type="match status" value="1"/>
</dbReference>
<dbReference type="InterPro" id="IPR001041">
    <property type="entry name" value="2Fe-2S_ferredoxin-type"/>
</dbReference>
<evidence type="ECO:0000313" key="7">
    <source>
        <dbReference type="EMBL" id="NYD37607.1"/>
    </source>
</evidence>
<dbReference type="GO" id="GO:0051537">
    <property type="term" value="F:2 iron, 2 sulfur cluster binding"/>
    <property type="evidence" value="ECO:0007669"/>
    <property type="project" value="InterPro"/>
</dbReference>
<accession>A0A7Y9DYL4</accession>
<name>A0A7Y9DYL4_9PSEU</name>
<dbReference type="InterPro" id="IPR046867">
    <property type="entry name" value="AldOxase/xan_DH_MoCoBD2"/>
</dbReference>
<dbReference type="PROSITE" id="PS00197">
    <property type="entry name" value="2FE2S_FER_1"/>
    <property type="match status" value="1"/>
</dbReference>
<dbReference type="InterPro" id="IPR012675">
    <property type="entry name" value="Beta-grasp_dom_sf"/>
</dbReference>
<dbReference type="Pfam" id="PF02738">
    <property type="entry name" value="MoCoBD_1"/>
    <property type="match status" value="1"/>
</dbReference>
<dbReference type="Gene3D" id="1.10.150.120">
    <property type="entry name" value="[2Fe-2S]-binding domain"/>
    <property type="match status" value="1"/>
</dbReference>
<comment type="similarity">
    <text evidence="1">Belongs to the xanthine dehydrogenase family.</text>
</comment>
<dbReference type="InterPro" id="IPR002888">
    <property type="entry name" value="2Fe-2S-bd"/>
</dbReference>
<dbReference type="GO" id="GO:0005506">
    <property type="term" value="F:iron ion binding"/>
    <property type="evidence" value="ECO:0007669"/>
    <property type="project" value="InterPro"/>
</dbReference>
<sequence length="901" mass="94107">MTTVDGEPVPAPPRAGQCLRTYLRDHGHHAVKKGCDAGDCGACTVLVDGTPVHSCLYPAVRAADAVVTTAAGLPEGPDDPRPRFVAAAGFQCGFCTPGMVVTAAGLAERVADPARRARALQGNLCRCTGYRAIADALDGRTATAAGPVGASASAPAAERVVRGAEPYTLDGEPPVGTAHLVVVRSPHAHARITRIDTRAACAVPGVLAVLTHENTPATLFSTARHESRLDDPDDTRVLDDVVRFHGQRVAAVVGTDLAAAEAGARAVVVEYTPLPPVLDVETAREAAPIHGDKGPDSRIADPARNVVAALHQGVGDLAVGIAEARRAGGAVVTGTWRTGRVSPASLETHASRAWTDEAGRLVVRTSTQVPFLVRDELARLLGRPRESVRVLAGRVGGGFGSKQEMLTEDLTAVASLVTGRPVQWELTRSESLTATPTRHPMRVTATVAARPDGTLTALGVDVLSDAGAYGNHSPGVMFHGCHESMALYSAPHKRVDAEAVYTTTPPSGAFRGYGLGQVQFAIESALDDLARELGLDPFELRRRAAVRPGEPFVASADPVEHPDDLAFGSYGLPDCLDLAREALGRDVEPAPTGPTWRVGEGMAAAMIATIPPRGHRAQAHVTLDGDGRYRVDVGTAEFGNGTATVHAQVAATVLHAHPDQVVLRGGDTDAVDVDTGAFGSTGTVVAGTAVLRAAEALAARLRARAADRLGVDEHGCRIGPDGVTAPDGRVVALAELAGARGTGEHTGSPRSVAFNVHAVRVAVDTATGEVRILRSVHAADAGVVVNPQQCRGQVEGGVAQGLGTALYEEIRLDDDGRVTTRVLRDYHLPQFADVPRTEVLFADTVDSLGPFGAKSMSESPYNPVAPAIANAIRDATGVRPRRLPMTRDRVWELCREADLPA</sequence>
<dbReference type="EMBL" id="JACCBN010000001">
    <property type="protein sequence ID" value="NYD37607.1"/>
    <property type="molecule type" value="Genomic_DNA"/>
</dbReference>
<dbReference type="PANTHER" id="PTHR11908:SF132">
    <property type="entry name" value="ALDEHYDE OXIDASE 1-RELATED"/>
    <property type="match status" value="1"/>
</dbReference>
<proteinExistence type="inferred from homology"/>
<evidence type="ECO:0000313" key="8">
    <source>
        <dbReference type="Proteomes" id="UP000535890"/>
    </source>
</evidence>
<dbReference type="InterPro" id="IPR000674">
    <property type="entry name" value="Ald_Oxase/Xan_DH_a/b"/>
</dbReference>
<dbReference type="Pfam" id="PF00111">
    <property type="entry name" value="Fer2"/>
    <property type="match status" value="1"/>
</dbReference>
<keyword evidence="4" id="KW-0560">Oxidoreductase</keyword>
<dbReference type="PROSITE" id="PS51085">
    <property type="entry name" value="2FE2S_FER_2"/>
    <property type="match status" value="1"/>
</dbReference>
<dbReference type="InterPro" id="IPR037165">
    <property type="entry name" value="AldOxase/xan_DH_Mopterin-bd_sf"/>
</dbReference>
<dbReference type="CDD" id="cd00207">
    <property type="entry name" value="fer2"/>
    <property type="match status" value="1"/>
</dbReference>
<organism evidence="7 8">
    <name type="scientific">Actinomycetospora corticicola</name>
    <dbReference type="NCBI Taxonomy" id="663602"/>
    <lineage>
        <taxon>Bacteria</taxon>
        <taxon>Bacillati</taxon>
        <taxon>Actinomycetota</taxon>
        <taxon>Actinomycetes</taxon>
        <taxon>Pseudonocardiales</taxon>
        <taxon>Pseudonocardiaceae</taxon>
        <taxon>Actinomycetospora</taxon>
    </lineage>
</organism>
<dbReference type="Gene3D" id="3.30.365.10">
    <property type="entry name" value="Aldehyde oxidase/xanthine dehydrogenase, molybdopterin binding domain"/>
    <property type="match status" value="4"/>
</dbReference>
<dbReference type="InterPro" id="IPR006058">
    <property type="entry name" value="2Fe2S_fd_BS"/>
</dbReference>
<dbReference type="Pfam" id="PF20256">
    <property type="entry name" value="MoCoBD_2"/>
    <property type="match status" value="1"/>
</dbReference>
<dbReference type="Gene3D" id="3.10.20.30">
    <property type="match status" value="1"/>
</dbReference>
<keyword evidence="8" id="KW-1185">Reference proteome</keyword>
<gene>
    <name evidence="7" type="ORF">BJ983_003709</name>
</gene>
<dbReference type="SUPFAM" id="SSF47741">
    <property type="entry name" value="CO dehydrogenase ISP C-domain like"/>
    <property type="match status" value="1"/>
</dbReference>
<dbReference type="SMART" id="SM01008">
    <property type="entry name" value="Ald_Xan_dh_C"/>
    <property type="match status" value="1"/>
</dbReference>
<reference evidence="7 8" key="1">
    <citation type="submission" date="2020-07" db="EMBL/GenBank/DDBJ databases">
        <title>Sequencing the genomes of 1000 actinobacteria strains.</title>
        <authorList>
            <person name="Klenk H.-P."/>
        </authorList>
    </citation>
    <scope>NUCLEOTIDE SEQUENCE [LARGE SCALE GENOMIC DNA]</scope>
    <source>
        <strain evidence="7 8">DSM 45772</strain>
    </source>
</reference>
<dbReference type="RefSeq" id="WP_179795174.1">
    <property type="nucleotide sequence ID" value="NZ_BAABHP010000025.1"/>
</dbReference>
<dbReference type="Gene3D" id="3.90.1170.50">
    <property type="entry name" value="Aldehyde oxidase/xanthine dehydrogenase, a/b hammerhead"/>
    <property type="match status" value="1"/>
</dbReference>
<dbReference type="InterPro" id="IPR016208">
    <property type="entry name" value="Ald_Oxase/xanthine_DH-like"/>
</dbReference>
<evidence type="ECO:0000259" key="6">
    <source>
        <dbReference type="PROSITE" id="PS51085"/>
    </source>
</evidence>
<dbReference type="InterPro" id="IPR008274">
    <property type="entry name" value="AldOxase/xan_DH_MoCoBD1"/>
</dbReference>
<keyword evidence="3" id="KW-0479">Metal-binding</keyword>
<dbReference type="SUPFAM" id="SSF54292">
    <property type="entry name" value="2Fe-2S ferredoxin-like"/>
    <property type="match status" value="1"/>
</dbReference>
<protein>
    <submittedName>
        <fullName evidence="7">CO/xanthine dehydrogenase Mo-binding subunit/aerobic-type carbon monoxide dehydrogenase small subunit (CoxS/CutS family)</fullName>
    </submittedName>
</protein>
<dbReference type="InterPro" id="IPR036856">
    <property type="entry name" value="Ald_Oxase/Xan_DH_a/b_sf"/>
</dbReference>
<dbReference type="GO" id="GO:0016491">
    <property type="term" value="F:oxidoreductase activity"/>
    <property type="evidence" value="ECO:0007669"/>
    <property type="project" value="UniProtKB-KW"/>
</dbReference>
<keyword evidence="2" id="KW-0500">Molybdenum</keyword>
<dbReference type="Proteomes" id="UP000535890">
    <property type="component" value="Unassembled WGS sequence"/>
</dbReference>
<evidence type="ECO:0000256" key="2">
    <source>
        <dbReference type="ARBA" id="ARBA00022505"/>
    </source>
</evidence>
<evidence type="ECO:0000256" key="1">
    <source>
        <dbReference type="ARBA" id="ARBA00006849"/>
    </source>
</evidence>
<dbReference type="Pfam" id="PF01799">
    <property type="entry name" value="Fer2_2"/>
    <property type="match status" value="1"/>
</dbReference>